<dbReference type="AlphaFoldDB" id="A0A8C7Q0K5"/>
<dbReference type="GO" id="GO:0005576">
    <property type="term" value="C:extracellular region"/>
    <property type="evidence" value="ECO:0007669"/>
    <property type="project" value="UniProtKB-SubCell"/>
</dbReference>
<evidence type="ECO:0000313" key="11">
    <source>
        <dbReference type="Proteomes" id="UP000694395"/>
    </source>
</evidence>
<feature type="region of interest" description="Disordered" evidence="9">
    <location>
        <begin position="101"/>
        <end position="121"/>
    </location>
</feature>
<evidence type="ECO:0000256" key="1">
    <source>
        <dbReference type="ARBA" id="ARBA00004613"/>
    </source>
</evidence>
<evidence type="ECO:0000256" key="5">
    <source>
        <dbReference type="ARBA" id="ARBA00022729"/>
    </source>
</evidence>
<evidence type="ECO:0000256" key="7">
    <source>
        <dbReference type="ARBA" id="ARBA00023320"/>
    </source>
</evidence>
<evidence type="ECO:0008006" key="12">
    <source>
        <dbReference type="Google" id="ProtNLM"/>
    </source>
</evidence>
<keyword evidence="5" id="KW-0732">Signal</keyword>
<dbReference type="InterPro" id="IPR013055">
    <property type="entry name" value="Tachy_Neuro_lke_CS"/>
</dbReference>
<keyword evidence="6" id="KW-0027">Amidation</keyword>
<proteinExistence type="inferred from homology"/>
<sequence>MCYDVENPPTFLHPIGLAQIPSYHLINRGGLDLSLSSWISSLHCRSYSRLSSLQNAPGHTRGVTEYYHFDRKTGSGKKMRSGILLVALFVAMKLHSSQSSCEEPAAGAHRSTDSEEGPGLGNIQRTILKRYNGLDYDSFVGLMGRRSADINDLPPSPHKREMDDVFVGLMGRRNSELGFGTGIDIGHTADIGNMRPLRKEVYPETRKGGLFFNKCRLRFRRGL</sequence>
<evidence type="ECO:0000256" key="8">
    <source>
        <dbReference type="ARBA" id="ARBA00045164"/>
    </source>
</evidence>
<dbReference type="PANTHER" id="PTHR15536:SF1">
    <property type="entry name" value="TACHYKININ-3"/>
    <property type="match status" value="1"/>
</dbReference>
<evidence type="ECO:0000256" key="4">
    <source>
        <dbReference type="ARBA" id="ARBA00022685"/>
    </source>
</evidence>
<evidence type="ECO:0000256" key="6">
    <source>
        <dbReference type="ARBA" id="ARBA00022815"/>
    </source>
</evidence>
<reference evidence="10" key="3">
    <citation type="submission" date="2025-09" db="UniProtKB">
        <authorList>
            <consortium name="Ensembl"/>
        </authorList>
    </citation>
    <scope>IDENTIFICATION</scope>
</reference>
<dbReference type="GO" id="GO:0007217">
    <property type="term" value="P:tachykinin receptor signaling pathway"/>
    <property type="evidence" value="ECO:0007669"/>
    <property type="project" value="InterPro"/>
</dbReference>
<dbReference type="InterPro" id="IPR003635">
    <property type="entry name" value="Neurokinin-B/TAC3"/>
</dbReference>
<keyword evidence="3" id="KW-0964">Secreted</keyword>
<evidence type="ECO:0000256" key="9">
    <source>
        <dbReference type="SAM" id="MobiDB-lite"/>
    </source>
</evidence>
<comment type="function">
    <text evidence="8">Tachykinins are active peptides which excite neurons, evoke behavioral responses, are potent vasodilators and secretagogues, and contract (directly or indirectly) many smooth muscles. Is a critical central regulator of gonadal function.</text>
</comment>
<name>A0A8C7Q0K5_ONCMY</name>
<evidence type="ECO:0000256" key="3">
    <source>
        <dbReference type="ARBA" id="ARBA00022525"/>
    </source>
</evidence>
<dbReference type="Ensembl" id="ENSOMYT00000033081.2">
    <property type="protein sequence ID" value="ENSOMYP00000030344.2"/>
    <property type="gene ID" value="ENSOMYG00000014222.2"/>
</dbReference>
<keyword evidence="4" id="KW-0165">Cleavage on pair of basic residues</keyword>
<comment type="subcellular location">
    <subcellularLocation>
        <location evidence="1">Secreted</location>
    </subcellularLocation>
</comment>
<comment type="similarity">
    <text evidence="2">Belongs to the tachykinin family.</text>
</comment>
<keyword evidence="11" id="KW-1185">Reference proteome</keyword>
<reference evidence="10" key="1">
    <citation type="submission" date="2020-07" db="EMBL/GenBank/DDBJ databases">
        <title>A long reads based de novo assembly of the rainbow trout Arlee double haploid line genome.</title>
        <authorList>
            <person name="Gao G."/>
            <person name="Palti Y."/>
        </authorList>
    </citation>
    <scope>NUCLEOTIDE SEQUENCE [LARGE SCALE GENOMIC DNA]</scope>
</reference>
<evidence type="ECO:0000313" key="10">
    <source>
        <dbReference type="Ensembl" id="ENSOMYP00000030344.2"/>
    </source>
</evidence>
<dbReference type="Proteomes" id="UP000694395">
    <property type="component" value="Chromosome 9"/>
</dbReference>
<evidence type="ECO:0000256" key="2">
    <source>
        <dbReference type="ARBA" id="ARBA00007518"/>
    </source>
</evidence>
<organism evidence="10 11">
    <name type="scientific">Oncorhynchus mykiss</name>
    <name type="common">Rainbow trout</name>
    <name type="synonym">Salmo gairdneri</name>
    <dbReference type="NCBI Taxonomy" id="8022"/>
    <lineage>
        <taxon>Eukaryota</taxon>
        <taxon>Metazoa</taxon>
        <taxon>Chordata</taxon>
        <taxon>Craniata</taxon>
        <taxon>Vertebrata</taxon>
        <taxon>Euteleostomi</taxon>
        <taxon>Actinopterygii</taxon>
        <taxon>Neopterygii</taxon>
        <taxon>Teleostei</taxon>
        <taxon>Protacanthopterygii</taxon>
        <taxon>Salmoniformes</taxon>
        <taxon>Salmonidae</taxon>
        <taxon>Salmoninae</taxon>
        <taxon>Oncorhynchus</taxon>
    </lineage>
</organism>
<keyword evidence="7" id="KW-0527">Neuropeptide</keyword>
<accession>A0A8C7Q0K5</accession>
<dbReference type="PROSITE" id="PS00267">
    <property type="entry name" value="TACHYKININ"/>
    <property type="match status" value="1"/>
</dbReference>
<dbReference type="GO" id="GO:0007218">
    <property type="term" value="P:neuropeptide signaling pathway"/>
    <property type="evidence" value="ECO:0007669"/>
    <property type="project" value="UniProtKB-KW"/>
</dbReference>
<dbReference type="GO" id="GO:0045777">
    <property type="term" value="P:positive regulation of blood pressure"/>
    <property type="evidence" value="ECO:0007669"/>
    <property type="project" value="TreeGrafter"/>
</dbReference>
<protein>
    <recommendedName>
        <fullName evidence="12">Neuromedin-K</fullName>
    </recommendedName>
</protein>
<reference evidence="10" key="2">
    <citation type="submission" date="2025-08" db="UniProtKB">
        <authorList>
            <consortium name="Ensembl"/>
        </authorList>
    </citation>
    <scope>IDENTIFICATION</scope>
</reference>
<dbReference type="GeneTree" id="ENSGT00940000177181"/>
<dbReference type="PANTHER" id="PTHR15536">
    <property type="entry name" value="TACHYKININ-3"/>
    <property type="match status" value="1"/>
</dbReference>